<protein>
    <submittedName>
        <fullName evidence="2">Uncharacterized protein</fullName>
    </submittedName>
</protein>
<evidence type="ECO:0000313" key="3">
    <source>
        <dbReference type="Proteomes" id="UP000011996"/>
    </source>
</evidence>
<accession>M5SDQ3</accession>
<dbReference type="PATRIC" id="fig|1263868.3.peg.5544"/>
<name>M5SDQ3_9BACT</name>
<feature type="region of interest" description="Disordered" evidence="1">
    <location>
        <begin position="45"/>
        <end position="80"/>
    </location>
</feature>
<reference evidence="2 3" key="1">
    <citation type="journal article" date="2013" name="Mar. Genomics">
        <title>Expression of sulfatases in Rhodopirellula baltica and the diversity of sulfatases in the genus Rhodopirellula.</title>
        <authorList>
            <person name="Wegner C.E."/>
            <person name="Richter-Heitmann T."/>
            <person name="Klindworth A."/>
            <person name="Klockow C."/>
            <person name="Richter M."/>
            <person name="Achstetter T."/>
            <person name="Glockner F.O."/>
            <person name="Harder J."/>
        </authorList>
    </citation>
    <scope>NUCLEOTIDE SEQUENCE [LARGE SCALE GENOMIC DNA]</scope>
    <source>
        <strain evidence="2 3">SH398</strain>
    </source>
</reference>
<dbReference type="EMBL" id="ANOF01000162">
    <property type="protein sequence ID" value="EMI24274.1"/>
    <property type="molecule type" value="Genomic_DNA"/>
</dbReference>
<dbReference type="STRING" id="1263868.RESH_05099"/>
<sequence>MSFQRGQTSGGFATPARDRITERITSAVVTTKLIATHIIASDQPQWITTTGLPGRSKRRQTTSHDDGQSRGLPNAIHDPSPVAVDIAEGRSTMPAQSNNVLVSLLRRIGRYDHTAAIQHQRSTQFAKSHSIANLVSPNAKVS</sequence>
<evidence type="ECO:0000313" key="2">
    <source>
        <dbReference type="EMBL" id="EMI24274.1"/>
    </source>
</evidence>
<organism evidence="2 3">
    <name type="scientific">Rhodopirellula europaea SH398</name>
    <dbReference type="NCBI Taxonomy" id="1263868"/>
    <lineage>
        <taxon>Bacteria</taxon>
        <taxon>Pseudomonadati</taxon>
        <taxon>Planctomycetota</taxon>
        <taxon>Planctomycetia</taxon>
        <taxon>Pirellulales</taxon>
        <taxon>Pirellulaceae</taxon>
        <taxon>Rhodopirellula</taxon>
    </lineage>
</organism>
<gene>
    <name evidence="2" type="ORF">RESH_05099</name>
</gene>
<proteinExistence type="predicted"/>
<evidence type="ECO:0000256" key="1">
    <source>
        <dbReference type="SAM" id="MobiDB-lite"/>
    </source>
</evidence>
<comment type="caution">
    <text evidence="2">The sequence shown here is derived from an EMBL/GenBank/DDBJ whole genome shotgun (WGS) entry which is preliminary data.</text>
</comment>
<dbReference type="AlphaFoldDB" id="M5SDQ3"/>
<dbReference type="Proteomes" id="UP000011996">
    <property type="component" value="Unassembled WGS sequence"/>
</dbReference>